<sequence length="80" mass="9320">MSENFSARETLAIYGECATTITFVRDEFFTEEKTFPTMQDAIDYLKAFDPSPRGIFLHIRAHGRDIPFDRDNIAKLMREL</sequence>
<comment type="caution">
    <text evidence="1">The sequence shown here is derived from an EMBL/GenBank/DDBJ whole genome shotgun (WGS) entry which is preliminary data.</text>
</comment>
<reference evidence="1" key="1">
    <citation type="submission" date="2016-04" db="EMBL/GenBank/DDBJ databases">
        <title>Fast-growing isolate from the root nodules of Vavilovia formosa.</title>
        <authorList>
            <person name="Kimeklis A."/>
            <person name="Safronova V."/>
            <person name="Belimov A."/>
            <person name="Andronov E."/>
        </authorList>
    </citation>
    <scope>NUCLEOTIDE SEQUENCE [LARGE SCALE GENOMIC DNA]</scope>
    <source>
        <strain evidence="1">Vaf-46</strain>
    </source>
</reference>
<proteinExistence type="predicted"/>
<gene>
    <name evidence="1" type="ORF">A4U53_25625</name>
</gene>
<dbReference type="RefSeq" id="WP_064248536.1">
    <property type="nucleotide sequence ID" value="NZ_CAXURF020000004.1"/>
</dbReference>
<organism evidence="1">
    <name type="scientific">Rhizobium leguminosarum</name>
    <dbReference type="NCBI Taxonomy" id="384"/>
    <lineage>
        <taxon>Bacteria</taxon>
        <taxon>Pseudomonadati</taxon>
        <taxon>Pseudomonadota</taxon>
        <taxon>Alphaproteobacteria</taxon>
        <taxon>Hyphomicrobiales</taxon>
        <taxon>Rhizobiaceae</taxon>
        <taxon>Rhizobium/Agrobacterium group</taxon>
        <taxon>Rhizobium</taxon>
    </lineage>
</organism>
<accession>A0A179BMS4</accession>
<protein>
    <submittedName>
        <fullName evidence="1">Uncharacterized protein</fullName>
    </submittedName>
</protein>
<name>A0A179BMS4_RHILE</name>
<evidence type="ECO:0000313" key="1">
    <source>
        <dbReference type="EMBL" id="OAP92942.1"/>
    </source>
</evidence>
<dbReference type="AlphaFoldDB" id="A0A179BMS4"/>
<dbReference type="EMBL" id="LWBS01000305">
    <property type="protein sequence ID" value="OAP92942.1"/>
    <property type="molecule type" value="Genomic_DNA"/>
</dbReference>